<feature type="transmembrane region" description="Helical" evidence="5">
    <location>
        <begin position="172"/>
        <end position="196"/>
    </location>
</feature>
<dbReference type="PANTHER" id="PTHR36834">
    <property type="entry name" value="MEMBRANE PROTEIN-RELATED"/>
    <property type="match status" value="1"/>
</dbReference>
<evidence type="ECO:0000313" key="9">
    <source>
        <dbReference type="Proteomes" id="UP001431693"/>
    </source>
</evidence>
<dbReference type="InterPro" id="IPR010432">
    <property type="entry name" value="RDD"/>
</dbReference>
<feature type="transmembrane region" description="Helical" evidence="5">
    <location>
        <begin position="303"/>
        <end position="325"/>
    </location>
</feature>
<feature type="transmembrane region" description="Helical" evidence="5">
    <location>
        <begin position="217"/>
        <end position="239"/>
    </location>
</feature>
<feature type="transmembrane region" description="Helical" evidence="5">
    <location>
        <begin position="337"/>
        <end position="356"/>
    </location>
</feature>
<organism evidence="8 9">
    <name type="scientific">Kribbibacterium absianum</name>
    <dbReference type="NCBI Taxonomy" id="3044210"/>
    <lineage>
        <taxon>Bacteria</taxon>
        <taxon>Bacillati</taxon>
        <taxon>Actinomycetota</taxon>
        <taxon>Coriobacteriia</taxon>
        <taxon>Coriobacteriales</taxon>
        <taxon>Kribbibacteriaceae</taxon>
        <taxon>Kribbibacterium</taxon>
    </lineage>
</organism>
<proteinExistence type="predicted"/>
<feature type="transmembrane region" description="Helical" evidence="5">
    <location>
        <begin position="109"/>
        <end position="130"/>
    </location>
</feature>
<reference evidence="8" key="1">
    <citation type="submission" date="2023-05" db="EMBL/GenBank/DDBJ databases">
        <title>[olsenella] sp. nov., isolated from a pig farm feces dump.</title>
        <authorList>
            <person name="Chang Y.-H."/>
        </authorList>
    </citation>
    <scope>NUCLEOTIDE SEQUENCE</scope>
    <source>
        <strain evidence="8">YH-ols2217</strain>
    </source>
</reference>
<evidence type="ECO:0000259" key="7">
    <source>
        <dbReference type="Pfam" id="PF06271"/>
    </source>
</evidence>
<evidence type="ECO:0000256" key="1">
    <source>
        <dbReference type="ARBA" id="ARBA00004141"/>
    </source>
</evidence>
<comment type="subcellular location">
    <subcellularLocation>
        <location evidence="1">Membrane</location>
        <topology evidence="1">Multi-pass membrane protein</topology>
    </subcellularLocation>
</comment>
<dbReference type="InterPro" id="IPR053150">
    <property type="entry name" value="Teicoplanin_resist-assoc"/>
</dbReference>
<evidence type="ECO:0000256" key="5">
    <source>
        <dbReference type="SAM" id="Phobius"/>
    </source>
</evidence>
<evidence type="ECO:0000256" key="4">
    <source>
        <dbReference type="ARBA" id="ARBA00023136"/>
    </source>
</evidence>
<keyword evidence="9" id="KW-1185">Reference proteome</keyword>
<evidence type="ECO:0000259" key="6">
    <source>
        <dbReference type="Pfam" id="PF04892"/>
    </source>
</evidence>
<name>A0ABT6ZI51_9ACTN</name>
<feature type="domain" description="RDD" evidence="7">
    <location>
        <begin position="210"/>
        <end position="322"/>
    </location>
</feature>
<accession>A0ABT6ZI51</accession>
<dbReference type="Pfam" id="PF04892">
    <property type="entry name" value="VanZ"/>
    <property type="match status" value="1"/>
</dbReference>
<dbReference type="EMBL" id="JASJEX010000001">
    <property type="protein sequence ID" value="MDJ1128731.1"/>
    <property type="molecule type" value="Genomic_DNA"/>
</dbReference>
<feature type="transmembrane region" description="Helical" evidence="5">
    <location>
        <begin position="38"/>
        <end position="60"/>
    </location>
</feature>
<comment type="caution">
    <text evidence="8">The sequence shown here is derived from an EMBL/GenBank/DDBJ whole genome shotgun (WGS) entry which is preliminary data.</text>
</comment>
<dbReference type="Pfam" id="PF06271">
    <property type="entry name" value="RDD"/>
    <property type="match status" value="1"/>
</dbReference>
<feature type="transmembrane region" description="Helical" evidence="5">
    <location>
        <begin position="137"/>
        <end position="160"/>
    </location>
</feature>
<dbReference type="PANTHER" id="PTHR36834:SF1">
    <property type="entry name" value="INTEGRAL MEMBRANE PROTEIN"/>
    <property type="match status" value="1"/>
</dbReference>
<keyword evidence="2 5" id="KW-0812">Transmembrane</keyword>
<feature type="transmembrane region" description="Helical" evidence="5">
    <location>
        <begin position="6"/>
        <end position="26"/>
    </location>
</feature>
<dbReference type="Proteomes" id="UP001431693">
    <property type="component" value="Unassembled WGS sequence"/>
</dbReference>
<gene>
    <name evidence="8" type="ORF">QJ043_01335</name>
</gene>
<feature type="domain" description="VanZ-like" evidence="6">
    <location>
        <begin position="48"/>
        <end position="189"/>
    </location>
</feature>
<evidence type="ECO:0000256" key="3">
    <source>
        <dbReference type="ARBA" id="ARBA00022989"/>
    </source>
</evidence>
<evidence type="ECO:0000256" key="2">
    <source>
        <dbReference type="ARBA" id="ARBA00022692"/>
    </source>
</evidence>
<dbReference type="InterPro" id="IPR006976">
    <property type="entry name" value="VanZ-like"/>
</dbReference>
<sequence>MTYLGVIRLAFFTFPLLALLITLPYLVRQYRRVGAVQVWRSALVYSLALYLLCVVFLVLLPLPADRTADYGIEPQLQPFDWVLVAMRSGVRVSLEHPRTWLVALKNPNVYGAVFNVLMLVPWGFYLRYLFKRRWWQALFAGFFLSLSFELTQLTGDWGLYAHPYRHFDVDDLIGNTTGTMVGFWLTCLIQPLLPSLERADERSWARNLRYPSLLRRAVAFVVDCGLAACAAVFVASVWVRGTDGVVDDAALVFGWFCGTGLVGVLVPTLTGAGTPGELLCKLRVRGRDGGRAGRGRILLRQALLWWGALWLVPAAAVLAPSSLYVGHAAAMRTMAEMVAGLWGFTVIVRAAVAAGGRRPYVGVPGLLSGTRVLSEAQVDAEAAR</sequence>
<dbReference type="RefSeq" id="WP_283712372.1">
    <property type="nucleotide sequence ID" value="NZ_JASJEW010000001.1"/>
</dbReference>
<evidence type="ECO:0000313" key="8">
    <source>
        <dbReference type="EMBL" id="MDJ1128731.1"/>
    </source>
</evidence>
<keyword evidence="3 5" id="KW-1133">Transmembrane helix</keyword>
<feature type="transmembrane region" description="Helical" evidence="5">
    <location>
        <begin position="251"/>
        <end position="273"/>
    </location>
</feature>
<keyword evidence="4 5" id="KW-0472">Membrane</keyword>
<protein>
    <submittedName>
        <fullName evidence="8">VanZ family protein</fullName>
    </submittedName>
</protein>